<dbReference type="Proteomes" id="UP000001318">
    <property type="component" value="Chromosome"/>
</dbReference>
<dbReference type="AlphaFoldDB" id="B0RCN5"/>
<evidence type="ECO:0000313" key="3">
    <source>
        <dbReference type="Proteomes" id="UP000001318"/>
    </source>
</evidence>
<accession>B0RCN5</accession>
<feature type="region of interest" description="Disordered" evidence="1">
    <location>
        <begin position="73"/>
        <end position="93"/>
    </location>
</feature>
<keyword evidence="3" id="KW-1185">Reference proteome</keyword>
<dbReference type="HOGENOM" id="CLU_2192360_0_0_11"/>
<evidence type="ECO:0000256" key="1">
    <source>
        <dbReference type="SAM" id="MobiDB-lite"/>
    </source>
</evidence>
<name>B0RCN5_CLASE</name>
<gene>
    <name evidence="2" type="ordered locus">CMS1696</name>
</gene>
<organism evidence="2 3">
    <name type="scientific">Clavibacter sepedonicus</name>
    <name type="common">Clavibacter michiganensis subsp. sepedonicus</name>
    <dbReference type="NCBI Taxonomy" id="31964"/>
    <lineage>
        <taxon>Bacteria</taxon>
        <taxon>Bacillati</taxon>
        <taxon>Actinomycetota</taxon>
        <taxon>Actinomycetes</taxon>
        <taxon>Micrococcales</taxon>
        <taxon>Microbacteriaceae</taxon>
        <taxon>Clavibacter</taxon>
    </lineage>
</organism>
<sequence length="108" mass="11758">MPRRAFAGRTRRRSSRVDIVLALAFLSLSSTISVIVGRVSTRPRMGVSDIALKAEGAAVEVEEGHPVRLAVRDRSRPGQRPARAATRPTSPMSVVVVASVPMDRRRDV</sequence>
<dbReference type="KEGG" id="cms:CMS1696"/>
<evidence type="ECO:0000313" key="2">
    <source>
        <dbReference type="EMBL" id="CAQ01805.1"/>
    </source>
</evidence>
<protein>
    <submittedName>
        <fullName evidence="2">Membrane protein</fullName>
    </submittedName>
</protein>
<proteinExistence type="predicted"/>
<dbReference type="EMBL" id="AM849034">
    <property type="protein sequence ID" value="CAQ01805.1"/>
    <property type="molecule type" value="Genomic_DNA"/>
</dbReference>
<reference evidence="2 3" key="1">
    <citation type="journal article" date="2008" name="J. Bacteriol.">
        <title>Genome of the actinomycete plant pathogen Clavibacter michiganensis subsp. sepedonicus suggests recent niche adaptation.</title>
        <authorList>
            <person name="Bentley S.D."/>
            <person name="Corton C."/>
            <person name="Brown S.E."/>
            <person name="Barron A."/>
            <person name="Clark L."/>
            <person name="Doggett J."/>
            <person name="Harris B."/>
            <person name="Ormond D."/>
            <person name="Quail M.A."/>
            <person name="May G."/>
            <person name="Francis D."/>
            <person name="Knudson D."/>
            <person name="Parkhill J."/>
            <person name="Ishimaru C.A."/>
        </authorList>
    </citation>
    <scope>NUCLEOTIDE SEQUENCE [LARGE SCALE GENOMIC DNA]</scope>
    <source>
        <strain evidence="3">ATCC 33113 / DSM 20744 / JCM 9667 / LMG 2889 / ICMP 2535 / C-1</strain>
    </source>
</reference>